<accession>A0ABP0ZLH0</accession>
<feature type="compositionally biased region" description="Polar residues" evidence="1">
    <location>
        <begin position="38"/>
        <end position="49"/>
    </location>
</feature>
<gene>
    <name evidence="2" type="ORF">LODBEIA_P19650</name>
</gene>
<dbReference type="EMBL" id="OZ022406">
    <property type="protein sequence ID" value="CAK9437587.1"/>
    <property type="molecule type" value="Genomic_DNA"/>
</dbReference>
<feature type="region of interest" description="Disordered" evidence="1">
    <location>
        <begin position="141"/>
        <end position="274"/>
    </location>
</feature>
<reference evidence="2 3" key="1">
    <citation type="submission" date="2024-03" db="EMBL/GenBank/DDBJ databases">
        <authorList>
            <person name="Brejova B."/>
        </authorList>
    </citation>
    <scope>NUCLEOTIDE SEQUENCE [LARGE SCALE GENOMIC DNA]</scope>
    <source>
        <strain evidence="2 3">CBS 14171</strain>
    </source>
</reference>
<feature type="compositionally biased region" description="Acidic residues" evidence="1">
    <location>
        <begin position="232"/>
        <end position="268"/>
    </location>
</feature>
<feature type="compositionally biased region" description="Basic and acidic residues" evidence="1">
    <location>
        <begin position="216"/>
        <end position="231"/>
    </location>
</feature>
<evidence type="ECO:0000256" key="1">
    <source>
        <dbReference type="SAM" id="MobiDB-lite"/>
    </source>
</evidence>
<feature type="compositionally biased region" description="Acidic residues" evidence="1">
    <location>
        <begin position="200"/>
        <end position="215"/>
    </location>
</feature>
<evidence type="ECO:0000313" key="3">
    <source>
        <dbReference type="Proteomes" id="UP001497383"/>
    </source>
</evidence>
<protein>
    <recommendedName>
        <fullName evidence="4">Transcription factor Iwr1 domain-containing protein</fullName>
    </recommendedName>
</protein>
<name>A0ABP0ZLH0_9ASCO</name>
<dbReference type="Proteomes" id="UP001497383">
    <property type="component" value="Chromosome 2"/>
</dbReference>
<sequence length="305" mass="34167">MASVFAAGGNTSKGRAASTAGAGAARSRTQDSSKKSRSNSALKTSSTSPRPEPTMIKRRNSSFANSSSPWFRRNSFLSPTMIQDENFNVYESHHGLYTSTASGGDSLYISNYSIISLRECQGFLFNQDLFATPYQQVRSQANEKRMKANSRRNSSRGISLESKRCGGGSGAGRRHTSYHPQRPQFGTGLPTADNDKALVDGDEDEDEDQDEDEEMHDASEDLSHNNRRISDFSEDAMEEEVEEEEEEEDDEDEDDEDDDEDDDDDDDYREMHAYGGDFNNRRYKVKVTDIVIDETDADIFPNSEM</sequence>
<feature type="region of interest" description="Disordered" evidence="1">
    <location>
        <begin position="1"/>
        <end position="68"/>
    </location>
</feature>
<feature type="compositionally biased region" description="Low complexity" evidence="1">
    <location>
        <begin position="12"/>
        <end position="27"/>
    </location>
</feature>
<proteinExistence type="predicted"/>
<dbReference type="RefSeq" id="XP_066828903.1">
    <property type="nucleotide sequence ID" value="XM_066971911.1"/>
</dbReference>
<keyword evidence="3" id="KW-1185">Reference proteome</keyword>
<evidence type="ECO:0000313" key="2">
    <source>
        <dbReference type="EMBL" id="CAK9437587.1"/>
    </source>
</evidence>
<organism evidence="2 3">
    <name type="scientific">Lodderomyces beijingensis</name>
    <dbReference type="NCBI Taxonomy" id="1775926"/>
    <lineage>
        <taxon>Eukaryota</taxon>
        <taxon>Fungi</taxon>
        <taxon>Dikarya</taxon>
        <taxon>Ascomycota</taxon>
        <taxon>Saccharomycotina</taxon>
        <taxon>Pichiomycetes</taxon>
        <taxon>Debaryomycetaceae</taxon>
        <taxon>Candida/Lodderomyces clade</taxon>
        <taxon>Lodderomyces</taxon>
    </lineage>
</organism>
<evidence type="ECO:0008006" key="4">
    <source>
        <dbReference type="Google" id="ProtNLM"/>
    </source>
</evidence>
<dbReference type="GeneID" id="92207161"/>